<evidence type="ECO:0000313" key="1">
    <source>
        <dbReference type="EMBL" id="KXA18954.1"/>
    </source>
</evidence>
<accession>A0A133NRN4</accession>
<evidence type="ECO:0000313" key="2">
    <source>
        <dbReference type="Proteomes" id="UP000070558"/>
    </source>
</evidence>
<dbReference type="EMBL" id="LRQA01000021">
    <property type="protein sequence ID" value="KXA18954.1"/>
    <property type="molecule type" value="Genomic_DNA"/>
</dbReference>
<comment type="caution">
    <text evidence="1">The sequence shown here is derived from an EMBL/GenBank/DDBJ whole genome shotgun (WGS) entry which is preliminary data.</text>
</comment>
<proteinExistence type="predicted"/>
<name>A0A133NRN4_GARVA</name>
<protein>
    <submittedName>
        <fullName evidence="1">Uncharacterized protein</fullName>
    </submittedName>
</protein>
<gene>
    <name evidence="1" type="ORF">HMPREF3216_00249</name>
</gene>
<dbReference type="PATRIC" id="fig|2702.99.peg.251"/>
<sequence>MASYTKCRKSLRTYLKSNNLVEPYRGLYALSNYWQRLSYKDKVLHIAIPLTQKIKIKEWKFTGETAAALKGFEVIKLYSNQPKSISIHVSCAYADKNLTSTSEKSAKKIARRQLKRIHLPDIVEDENGIRLEECYKRCKKQNSPKTCNSNVKTCKHTNEKKTSTFGHIKTMEEDAMSHVASIYNTLFVEAWTNPFRIALPTFDSASQKGENLEKIYNVCSEFYDFARYQCNASQLQDDPYLRKIYNPYFSNIDYTDALSRLKLLCNFASAKSENAGESLARATIIELGFIVPQIQYEFPNNKNPDYPLRADFAWNVNGNLIVGEFDGTDKYLIECGKSSVCNISKESSKNTIITDLHEKNMLLQYDRDAVRKERDRERYLYDCGVSKIVRFDFAEVIDPQKLEQKLASAGIPKAYK</sequence>
<dbReference type="Proteomes" id="UP000070558">
    <property type="component" value="Unassembled WGS sequence"/>
</dbReference>
<reference evidence="1 2" key="1">
    <citation type="submission" date="2016-01" db="EMBL/GenBank/DDBJ databases">
        <authorList>
            <person name="Oliw E.H."/>
        </authorList>
    </citation>
    <scope>NUCLEOTIDE SEQUENCE [LARGE SCALE GENOMIC DNA]</scope>
    <source>
        <strain evidence="1 2">GED7760B</strain>
    </source>
</reference>
<dbReference type="AlphaFoldDB" id="A0A133NRN4"/>
<organism evidence="1 2">
    <name type="scientific">Gardnerella vaginalis</name>
    <dbReference type="NCBI Taxonomy" id="2702"/>
    <lineage>
        <taxon>Bacteria</taxon>
        <taxon>Bacillati</taxon>
        <taxon>Actinomycetota</taxon>
        <taxon>Actinomycetes</taxon>
        <taxon>Bifidobacteriales</taxon>
        <taxon>Bifidobacteriaceae</taxon>
        <taxon>Gardnerella</taxon>
    </lineage>
</organism>